<comment type="pathway">
    <text evidence="2">Glycerolipid metabolism; triacylglycerol biosynthesis.</text>
</comment>
<dbReference type="Pfam" id="PF03982">
    <property type="entry name" value="DAGAT"/>
    <property type="match status" value="2"/>
</dbReference>
<dbReference type="GO" id="GO:0005789">
    <property type="term" value="C:endoplasmic reticulum membrane"/>
    <property type="evidence" value="ECO:0007669"/>
    <property type="project" value="UniProtKB-SubCell"/>
</dbReference>
<dbReference type="EMBL" id="MTYJ01000108">
    <property type="protein sequence ID" value="OQV14227.1"/>
    <property type="molecule type" value="Genomic_DNA"/>
</dbReference>
<evidence type="ECO:0000256" key="12">
    <source>
        <dbReference type="ARBA" id="ARBA00023098"/>
    </source>
</evidence>
<organism evidence="15 16">
    <name type="scientific">Hypsibius exemplaris</name>
    <name type="common">Freshwater tardigrade</name>
    <dbReference type="NCBI Taxonomy" id="2072580"/>
    <lineage>
        <taxon>Eukaryota</taxon>
        <taxon>Metazoa</taxon>
        <taxon>Ecdysozoa</taxon>
        <taxon>Tardigrada</taxon>
        <taxon>Eutardigrada</taxon>
        <taxon>Parachela</taxon>
        <taxon>Hypsibioidea</taxon>
        <taxon>Hypsibiidae</taxon>
        <taxon>Hypsibius</taxon>
    </lineage>
</organism>
<dbReference type="EC" id="2.3.1.20" evidence="5"/>
<protein>
    <recommendedName>
        <fullName evidence="5">diacylglycerol O-acyltransferase</fullName>
        <ecNumber evidence="5">2.3.1.20</ecNumber>
    </recommendedName>
</protein>
<reference evidence="16" key="1">
    <citation type="submission" date="2017-01" db="EMBL/GenBank/DDBJ databases">
        <title>Comparative genomics of anhydrobiosis in the tardigrade Hypsibius dujardini.</title>
        <authorList>
            <person name="Yoshida Y."/>
            <person name="Koutsovoulos G."/>
            <person name="Laetsch D."/>
            <person name="Stevens L."/>
            <person name="Kumar S."/>
            <person name="Horikawa D."/>
            <person name="Ishino K."/>
            <person name="Komine S."/>
            <person name="Tomita M."/>
            <person name="Blaxter M."/>
            <person name="Arakawa K."/>
        </authorList>
    </citation>
    <scope>NUCLEOTIDE SEQUENCE [LARGE SCALE GENOMIC DNA]</scope>
    <source>
        <strain evidence="16">Z151</strain>
    </source>
</reference>
<evidence type="ECO:0000256" key="4">
    <source>
        <dbReference type="ARBA" id="ARBA00005420"/>
    </source>
</evidence>
<keyword evidence="14" id="KW-0012">Acyltransferase</keyword>
<evidence type="ECO:0000256" key="8">
    <source>
        <dbReference type="ARBA" id="ARBA00022692"/>
    </source>
</evidence>
<dbReference type="PANTHER" id="PTHR12317:SF0">
    <property type="entry name" value="ACYLTRANSFERASE"/>
    <property type="match status" value="1"/>
</dbReference>
<evidence type="ECO:0000256" key="5">
    <source>
        <dbReference type="ARBA" id="ARBA00013244"/>
    </source>
</evidence>
<evidence type="ECO:0000313" key="16">
    <source>
        <dbReference type="Proteomes" id="UP000192578"/>
    </source>
</evidence>
<evidence type="ECO:0000256" key="9">
    <source>
        <dbReference type="ARBA" id="ARBA00022798"/>
    </source>
</evidence>
<dbReference type="OrthoDB" id="264532at2759"/>
<dbReference type="CDD" id="cd07987">
    <property type="entry name" value="LPLAT_MGAT-like"/>
    <property type="match status" value="1"/>
</dbReference>
<gene>
    <name evidence="15" type="ORF">BV898_11581</name>
</gene>
<accession>A0A1W0WGB0</accession>
<comment type="similarity">
    <text evidence="4">Belongs to the diacylglycerol acyltransferase family.</text>
</comment>
<comment type="subcellular location">
    <subcellularLocation>
        <location evidence="1">Endoplasmic reticulum membrane</location>
        <topology evidence="1">Multi-pass membrane protein</topology>
    </subcellularLocation>
</comment>
<dbReference type="Proteomes" id="UP000192578">
    <property type="component" value="Unassembled WGS sequence"/>
</dbReference>
<comment type="caution">
    <text evidence="15">The sequence shown here is derived from an EMBL/GenBank/DDBJ whole genome shotgun (WGS) entry which is preliminary data.</text>
</comment>
<keyword evidence="16" id="KW-1185">Reference proteome</keyword>
<dbReference type="InterPro" id="IPR007130">
    <property type="entry name" value="DAGAT"/>
</dbReference>
<evidence type="ECO:0000256" key="14">
    <source>
        <dbReference type="ARBA" id="ARBA00023315"/>
    </source>
</evidence>
<sequence>MGVLCSFMTEATGFSQQFPGLIVHQLTTRLGYIWPVAREFFMAMGASNASKENIRHITLTKNNAIVVVVGGAMESMDAHPGSTTHVLKHRKGFVRMALKTGSHLVPVYGFGENELFRQVLANPLALGEPVLVTQNSDPTEEEVAEVHQRYQDALVRLFEAHKDANGYGDKCWSLFKDFAMKDLRRNKFEDDYFDQQTRIQLTSRLTA</sequence>
<dbReference type="GO" id="GO:0006629">
    <property type="term" value="P:lipid metabolic process"/>
    <property type="evidence" value="ECO:0007669"/>
    <property type="project" value="UniProtKB-KW"/>
</dbReference>
<dbReference type="PANTHER" id="PTHR12317">
    <property type="entry name" value="DIACYLGLYCEROL O-ACYLTRANSFERASE"/>
    <property type="match status" value="1"/>
</dbReference>
<keyword evidence="13" id="KW-0472">Membrane</keyword>
<evidence type="ECO:0000256" key="13">
    <source>
        <dbReference type="ARBA" id="ARBA00023136"/>
    </source>
</evidence>
<evidence type="ECO:0000256" key="10">
    <source>
        <dbReference type="ARBA" id="ARBA00022824"/>
    </source>
</evidence>
<keyword evidence="11" id="KW-1133">Transmembrane helix</keyword>
<comment type="pathway">
    <text evidence="3">Lipid metabolism.</text>
</comment>
<evidence type="ECO:0000256" key="7">
    <source>
        <dbReference type="ARBA" id="ARBA00022679"/>
    </source>
</evidence>
<proteinExistence type="inferred from homology"/>
<keyword evidence="12" id="KW-0443">Lipid metabolism</keyword>
<dbReference type="GO" id="GO:0008374">
    <property type="term" value="F:O-acyltransferase activity"/>
    <property type="evidence" value="ECO:0007669"/>
    <property type="project" value="InterPro"/>
</dbReference>
<evidence type="ECO:0000313" key="15">
    <source>
        <dbReference type="EMBL" id="OQV14227.1"/>
    </source>
</evidence>
<evidence type="ECO:0000256" key="11">
    <source>
        <dbReference type="ARBA" id="ARBA00022989"/>
    </source>
</evidence>
<dbReference type="AlphaFoldDB" id="A0A1W0WGB0"/>
<keyword evidence="8" id="KW-0812">Transmembrane</keyword>
<keyword evidence="10" id="KW-0256">Endoplasmic reticulum</keyword>
<evidence type="ECO:0000256" key="1">
    <source>
        <dbReference type="ARBA" id="ARBA00004477"/>
    </source>
</evidence>
<evidence type="ECO:0000256" key="6">
    <source>
        <dbReference type="ARBA" id="ARBA00022516"/>
    </source>
</evidence>
<keyword evidence="7" id="KW-0808">Transferase</keyword>
<keyword evidence="6" id="KW-0444">Lipid biosynthesis</keyword>
<name>A0A1W0WGB0_HYPEX</name>
<evidence type="ECO:0000256" key="2">
    <source>
        <dbReference type="ARBA" id="ARBA00004771"/>
    </source>
</evidence>
<evidence type="ECO:0000256" key="3">
    <source>
        <dbReference type="ARBA" id="ARBA00005189"/>
    </source>
</evidence>
<keyword evidence="9" id="KW-0319">Glycerol metabolism</keyword>